<keyword evidence="4" id="KW-1185">Reference proteome</keyword>
<dbReference type="PANTHER" id="PTHR48228">
    <property type="entry name" value="SUCCINYL-COA--D-CITRAMALATE COA-TRANSFERASE"/>
    <property type="match status" value="1"/>
</dbReference>
<dbReference type="GO" id="GO:0016740">
    <property type="term" value="F:transferase activity"/>
    <property type="evidence" value="ECO:0007669"/>
    <property type="project" value="UniProtKB-KW"/>
</dbReference>
<dbReference type="AlphaFoldDB" id="A0A9P6BYV5"/>
<name>A0A9P6BYV5_9AGAR</name>
<dbReference type="InterPro" id="IPR023606">
    <property type="entry name" value="CoA-Trfase_III_dom_1_sf"/>
</dbReference>
<reference evidence="3" key="1">
    <citation type="submission" date="2020-11" db="EMBL/GenBank/DDBJ databases">
        <authorList>
            <consortium name="DOE Joint Genome Institute"/>
            <person name="Ahrendt S."/>
            <person name="Riley R."/>
            <person name="Andreopoulos W."/>
            <person name="Labutti K."/>
            <person name="Pangilinan J."/>
            <person name="Ruiz-Duenas F.J."/>
            <person name="Barrasa J.M."/>
            <person name="Sanchez-Garcia M."/>
            <person name="Camarero S."/>
            <person name="Miyauchi S."/>
            <person name="Serrano A."/>
            <person name="Linde D."/>
            <person name="Babiker R."/>
            <person name="Drula E."/>
            <person name="Ayuso-Fernandez I."/>
            <person name="Pacheco R."/>
            <person name="Padilla G."/>
            <person name="Ferreira P."/>
            <person name="Barriuso J."/>
            <person name="Kellner H."/>
            <person name="Castanera R."/>
            <person name="Alfaro M."/>
            <person name="Ramirez L."/>
            <person name="Pisabarro A.G."/>
            <person name="Kuo A."/>
            <person name="Tritt A."/>
            <person name="Lipzen A."/>
            <person name="He G."/>
            <person name="Yan M."/>
            <person name="Ng V."/>
            <person name="Cullen D."/>
            <person name="Martin F."/>
            <person name="Rosso M.-N."/>
            <person name="Henrissat B."/>
            <person name="Hibbett D."/>
            <person name="Martinez A.T."/>
            <person name="Grigoriev I.V."/>
        </authorList>
    </citation>
    <scope>NUCLEOTIDE SEQUENCE</scope>
    <source>
        <strain evidence="3">MF-IS2</strain>
    </source>
</reference>
<keyword evidence="2" id="KW-0808">Transferase</keyword>
<dbReference type="OrthoDB" id="5863171at2759"/>
<evidence type="ECO:0000313" key="3">
    <source>
        <dbReference type="EMBL" id="KAF9442900.1"/>
    </source>
</evidence>
<evidence type="ECO:0000256" key="2">
    <source>
        <dbReference type="ARBA" id="ARBA00022679"/>
    </source>
</evidence>
<dbReference type="Gene3D" id="3.40.50.10540">
    <property type="entry name" value="Crotonobetainyl-coa:carnitine coa-transferase, domain 1"/>
    <property type="match status" value="1"/>
</dbReference>
<accession>A0A9P6BYV5</accession>
<dbReference type="InterPro" id="IPR003673">
    <property type="entry name" value="CoA-Trfase_fam_III"/>
</dbReference>
<dbReference type="Proteomes" id="UP000807342">
    <property type="component" value="Unassembled WGS sequence"/>
</dbReference>
<dbReference type="EMBL" id="MU151548">
    <property type="protein sequence ID" value="KAF9442900.1"/>
    <property type="molecule type" value="Genomic_DNA"/>
</dbReference>
<gene>
    <name evidence="3" type="ORF">P691DRAFT_764770</name>
</gene>
<evidence type="ECO:0000256" key="1">
    <source>
        <dbReference type="ARBA" id="ARBA00008383"/>
    </source>
</evidence>
<dbReference type="PANTHER" id="PTHR48228:SF6">
    <property type="entry name" value="L-CARNITINE COA-TRANSFERASE"/>
    <property type="match status" value="1"/>
</dbReference>
<evidence type="ECO:0000313" key="4">
    <source>
        <dbReference type="Proteomes" id="UP000807342"/>
    </source>
</evidence>
<comment type="similarity">
    <text evidence="1">Belongs to the CoA-transferase III family.</text>
</comment>
<dbReference type="Pfam" id="PF02515">
    <property type="entry name" value="CoA_transf_3"/>
    <property type="match status" value="1"/>
</dbReference>
<organism evidence="3 4">
    <name type="scientific">Macrolepiota fuliginosa MF-IS2</name>
    <dbReference type="NCBI Taxonomy" id="1400762"/>
    <lineage>
        <taxon>Eukaryota</taxon>
        <taxon>Fungi</taxon>
        <taxon>Dikarya</taxon>
        <taxon>Basidiomycota</taxon>
        <taxon>Agaricomycotina</taxon>
        <taxon>Agaricomycetes</taxon>
        <taxon>Agaricomycetidae</taxon>
        <taxon>Agaricales</taxon>
        <taxon>Agaricineae</taxon>
        <taxon>Agaricaceae</taxon>
        <taxon>Macrolepiota</taxon>
    </lineage>
</organism>
<sequence length="194" mass="21891">MPTTFINTNIIIQQAYRDSAKSEAQQSSVFQTSRTPATIANDYKELPLAGVRVLELGQFIAGPFAGQLLGQFGAEVIKVEPPKVGDLLHVWRELDVDGKSPWFRGIARNKKSVVIDLRKPEGREHAIQLGVHGPSISNLAYYPYLSWRIQPCPPARHQKQCNYRKLQTLRWQLGPEDLHQHNPSLIFTYVSGYG</sequence>
<dbReference type="InterPro" id="IPR050509">
    <property type="entry name" value="CoA-transferase_III"/>
</dbReference>
<dbReference type="SUPFAM" id="SSF89796">
    <property type="entry name" value="CoA-transferase family III (CaiB/BaiF)"/>
    <property type="match status" value="1"/>
</dbReference>
<comment type="caution">
    <text evidence="3">The sequence shown here is derived from an EMBL/GenBank/DDBJ whole genome shotgun (WGS) entry which is preliminary data.</text>
</comment>
<proteinExistence type="inferred from homology"/>
<protein>
    <submittedName>
        <fullName evidence="3">CoA-transferase family III</fullName>
    </submittedName>
</protein>